<dbReference type="InterPro" id="IPR058625">
    <property type="entry name" value="MdtA-like_BSH"/>
</dbReference>
<keyword evidence="9" id="KW-1185">Reference proteome</keyword>
<protein>
    <submittedName>
        <fullName evidence="8">Efflux RND transporter periplasmic adaptor subunit</fullName>
    </submittedName>
</protein>
<dbReference type="SUPFAM" id="SSF111369">
    <property type="entry name" value="HlyD-like secretion proteins"/>
    <property type="match status" value="1"/>
</dbReference>
<feature type="signal peptide" evidence="3">
    <location>
        <begin position="1"/>
        <end position="23"/>
    </location>
</feature>
<dbReference type="Gene3D" id="2.40.30.170">
    <property type="match status" value="1"/>
</dbReference>
<evidence type="ECO:0000256" key="2">
    <source>
        <dbReference type="ARBA" id="ARBA00009477"/>
    </source>
</evidence>
<evidence type="ECO:0000313" key="9">
    <source>
        <dbReference type="Proteomes" id="UP000316416"/>
    </source>
</evidence>
<evidence type="ECO:0000259" key="4">
    <source>
        <dbReference type="Pfam" id="PF25876"/>
    </source>
</evidence>
<evidence type="ECO:0000259" key="5">
    <source>
        <dbReference type="Pfam" id="PF25917"/>
    </source>
</evidence>
<feature type="domain" description="Multidrug resistance protein MdtA-like alpha-helical hairpin" evidence="4">
    <location>
        <begin position="114"/>
        <end position="179"/>
    </location>
</feature>
<dbReference type="NCBIfam" id="TIGR01730">
    <property type="entry name" value="RND_mfp"/>
    <property type="match status" value="1"/>
</dbReference>
<dbReference type="Gene3D" id="2.40.420.20">
    <property type="match status" value="1"/>
</dbReference>
<feature type="domain" description="Multidrug resistance protein MdtA-like barrel-sandwich hybrid" evidence="5">
    <location>
        <begin position="69"/>
        <end position="212"/>
    </location>
</feature>
<feature type="domain" description="Multidrug resistance protein MdtA-like C-terminal permuted SH3" evidence="7">
    <location>
        <begin position="307"/>
        <end position="366"/>
    </location>
</feature>
<proteinExistence type="inferred from homology"/>
<dbReference type="InterPro" id="IPR006143">
    <property type="entry name" value="RND_pump_MFP"/>
</dbReference>
<dbReference type="Pfam" id="PF25967">
    <property type="entry name" value="RND-MFP_C"/>
    <property type="match status" value="1"/>
</dbReference>
<dbReference type="InterPro" id="IPR058624">
    <property type="entry name" value="MdtA-like_HH"/>
</dbReference>
<gene>
    <name evidence="8" type="ORF">FM038_017420</name>
</gene>
<evidence type="ECO:0000313" key="8">
    <source>
        <dbReference type="EMBL" id="QPG58997.1"/>
    </source>
</evidence>
<dbReference type="RefSeq" id="WP_142874616.1">
    <property type="nucleotide sequence ID" value="NZ_CP045503.2"/>
</dbReference>
<name>A0ABX6VAF3_9GAMM</name>
<comment type="similarity">
    <text evidence="2">Belongs to the membrane fusion protein (MFP) (TC 8.A.1) family.</text>
</comment>
<dbReference type="EMBL" id="CP045503">
    <property type="protein sequence ID" value="QPG58997.1"/>
    <property type="molecule type" value="Genomic_DNA"/>
</dbReference>
<dbReference type="Proteomes" id="UP000316416">
    <property type="component" value="Chromosome"/>
</dbReference>
<evidence type="ECO:0000256" key="3">
    <source>
        <dbReference type="SAM" id="SignalP"/>
    </source>
</evidence>
<evidence type="ECO:0000259" key="7">
    <source>
        <dbReference type="Pfam" id="PF25967"/>
    </source>
</evidence>
<keyword evidence="3" id="KW-0732">Signal</keyword>
<feature type="chain" id="PRO_5045973008" evidence="3">
    <location>
        <begin position="24"/>
        <end position="382"/>
    </location>
</feature>
<dbReference type="Gene3D" id="1.10.287.470">
    <property type="entry name" value="Helix hairpin bin"/>
    <property type="match status" value="1"/>
</dbReference>
<accession>A0ABX6VAF3</accession>
<dbReference type="PANTHER" id="PTHR30158">
    <property type="entry name" value="ACRA/E-RELATED COMPONENT OF DRUG EFFLUX TRANSPORTER"/>
    <property type="match status" value="1"/>
</dbReference>
<comment type="subcellular location">
    <subcellularLocation>
        <location evidence="1">Cell inner membrane</location>
        <topology evidence="1">Lipid-anchor</topology>
    </subcellularLocation>
</comment>
<evidence type="ECO:0000256" key="1">
    <source>
        <dbReference type="ARBA" id="ARBA00004519"/>
    </source>
</evidence>
<reference evidence="8" key="1">
    <citation type="submission" date="2021-07" db="EMBL/GenBank/DDBJ databases">
        <title>Shewanella sp. YLB-07 whole genome sequence.</title>
        <authorList>
            <person name="Yu L."/>
        </authorList>
    </citation>
    <scope>NUCLEOTIDE SEQUENCE</scope>
    <source>
        <strain evidence="8">YLB-08</strain>
    </source>
</reference>
<dbReference type="Pfam" id="PF25876">
    <property type="entry name" value="HH_MFP_RND"/>
    <property type="match status" value="1"/>
</dbReference>
<dbReference type="Gene3D" id="2.40.50.100">
    <property type="match status" value="1"/>
</dbReference>
<evidence type="ECO:0000259" key="6">
    <source>
        <dbReference type="Pfam" id="PF25944"/>
    </source>
</evidence>
<dbReference type="InterPro" id="IPR058627">
    <property type="entry name" value="MdtA-like_C"/>
</dbReference>
<dbReference type="PROSITE" id="PS51257">
    <property type="entry name" value="PROKAR_LIPOPROTEIN"/>
    <property type="match status" value="1"/>
</dbReference>
<dbReference type="Pfam" id="PF25944">
    <property type="entry name" value="Beta-barrel_RND"/>
    <property type="match status" value="1"/>
</dbReference>
<organism evidence="8 9">
    <name type="scientific">Shewanella eurypsychrophilus</name>
    <dbReference type="NCBI Taxonomy" id="2593656"/>
    <lineage>
        <taxon>Bacteria</taxon>
        <taxon>Pseudomonadati</taxon>
        <taxon>Pseudomonadota</taxon>
        <taxon>Gammaproteobacteria</taxon>
        <taxon>Alteromonadales</taxon>
        <taxon>Shewanellaceae</taxon>
        <taxon>Shewanella</taxon>
    </lineage>
</organism>
<dbReference type="PANTHER" id="PTHR30158:SF3">
    <property type="entry name" value="MULTIDRUG EFFLUX PUMP SUBUNIT ACRA-RELATED"/>
    <property type="match status" value="1"/>
</dbReference>
<dbReference type="Pfam" id="PF25917">
    <property type="entry name" value="BSH_RND"/>
    <property type="match status" value="1"/>
</dbReference>
<dbReference type="InterPro" id="IPR058626">
    <property type="entry name" value="MdtA-like_b-barrel"/>
</dbReference>
<sequence>MAYLFNKMKFLCFFISLTFFVTACGESVSNEQDFGDGTFANTANVATIDAQFSEVTLYDELQGRVRPLRSAEIRPQVTGIIIQRLFRQGDTLTHGDPLFQIDQDAFEIDIDIKQAALSQSLANLALLQTQLNRLATLDRTEAVSKQAFEDASFNQQIAAATVEQNRAQLEHSKLQLKYARVSAPISGIIGEALVTEGALVISNDAKPMAVIQQIDKVYIDVRQPASKLSQIRKFLDGKGSNNKQGLAVTVQFSENRAEDIKGSILFSGISVDENTGDLIVRIIADNPNQLLLPGMYVRTQIPRRKLQAVRIPEQAVLRTSSGDPYLFVVVDGNYERRELVIEGIQSGEYLVSQGLSNKDTVIVSGQENLQQGAQLSLSTWLK</sequence>
<feature type="domain" description="Multidrug resistance protein MdtA-like beta-barrel" evidence="6">
    <location>
        <begin position="217"/>
        <end position="301"/>
    </location>
</feature>